<feature type="region of interest" description="Disordered" evidence="1">
    <location>
        <begin position="123"/>
        <end position="144"/>
    </location>
</feature>
<reference evidence="2 3" key="1">
    <citation type="submission" date="2019-09" db="EMBL/GenBank/DDBJ databases">
        <authorList>
            <person name="Wang X."/>
        </authorList>
    </citation>
    <scope>NUCLEOTIDE SEQUENCE [LARGE SCALE GENOMIC DNA]</scope>
    <source>
        <strain evidence="2 3">CICC 11023</strain>
    </source>
</reference>
<dbReference type="Proteomes" id="UP000323876">
    <property type="component" value="Unassembled WGS sequence"/>
</dbReference>
<comment type="caution">
    <text evidence="2">The sequence shown here is derived from an EMBL/GenBank/DDBJ whole genome shotgun (WGS) entry which is preliminary data.</text>
</comment>
<name>A0A5N0EKC8_9NOCA</name>
<proteinExistence type="predicted"/>
<dbReference type="EMBL" id="VXLC01000003">
    <property type="protein sequence ID" value="KAA8889179.1"/>
    <property type="molecule type" value="Genomic_DNA"/>
</dbReference>
<organism evidence="2 3">
    <name type="scientific">Nocardia colli</name>
    <dbReference type="NCBI Taxonomy" id="2545717"/>
    <lineage>
        <taxon>Bacteria</taxon>
        <taxon>Bacillati</taxon>
        <taxon>Actinomycetota</taxon>
        <taxon>Actinomycetes</taxon>
        <taxon>Mycobacteriales</taxon>
        <taxon>Nocardiaceae</taxon>
        <taxon>Nocardia</taxon>
    </lineage>
</organism>
<evidence type="ECO:0000313" key="3">
    <source>
        <dbReference type="Proteomes" id="UP000323876"/>
    </source>
</evidence>
<keyword evidence="3" id="KW-1185">Reference proteome</keyword>
<gene>
    <name evidence="2" type="ORF">F3087_09445</name>
</gene>
<accession>A0A5N0EKC8</accession>
<dbReference type="AlphaFoldDB" id="A0A5N0EKC8"/>
<evidence type="ECO:0000256" key="1">
    <source>
        <dbReference type="SAM" id="MobiDB-lite"/>
    </source>
</evidence>
<evidence type="ECO:0000313" key="2">
    <source>
        <dbReference type="EMBL" id="KAA8889179.1"/>
    </source>
</evidence>
<sequence length="144" mass="16084">MCQDRVLDSAWTTEAARAVECAGSYRGGSFSTSRSAARWRDKRISYDGQRRVDRDDARWRTMRRHHLLPAACCLLPAACCLLPAACCLLVRTVSSSSSTVTDNSVGIVMTRWRPFDAREGRNHCAPRSAHPRHLAHTQQLGCPE</sequence>
<protein>
    <submittedName>
        <fullName evidence="2">Uncharacterized protein</fullName>
    </submittedName>
</protein>